<evidence type="ECO:0000313" key="4">
    <source>
        <dbReference type="EMBL" id="TWU03750.1"/>
    </source>
</evidence>
<dbReference type="EMBL" id="SJPM01000001">
    <property type="protein sequence ID" value="TWU03750.1"/>
    <property type="molecule type" value="Genomic_DNA"/>
</dbReference>
<protein>
    <submittedName>
        <fullName evidence="4">Doubled CXXCH motif</fullName>
    </submittedName>
</protein>
<organism evidence="4 5">
    <name type="scientific">Neorhodopirellula pilleata</name>
    <dbReference type="NCBI Taxonomy" id="2714738"/>
    <lineage>
        <taxon>Bacteria</taxon>
        <taxon>Pseudomonadati</taxon>
        <taxon>Planctomycetota</taxon>
        <taxon>Planctomycetia</taxon>
        <taxon>Pirellulales</taxon>
        <taxon>Pirellulaceae</taxon>
        <taxon>Neorhodopirellula</taxon>
    </lineage>
</organism>
<dbReference type="Pfam" id="PF22113">
    <property type="entry name" value="Mtrc-MtrF_II-IV_dom"/>
    <property type="match status" value="1"/>
</dbReference>
<dbReference type="RefSeq" id="WP_146576213.1">
    <property type="nucleotide sequence ID" value="NZ_SJPM01000001.1"/>
</dbReference>
<dbReference type="Gene3D" id="3.90.10.10">
    <property type="entry name" value="Cytochrome C3"/>
    <property type="match status" value="2"/>
</dbReference>
<dbReference type="AlphaFoldDB" id="A0A5C6AVI2"/>
<keyword evidence="1" id="KW-0732">Signal</keyword>
<dbReference type="PANTHER" id="PTHR35038:SF10">
    <property type="entry name" value="HIGH-MOLECULAR-WEIGHT CYTOCHROME C"/>
    <property type="match status" value="1"/>
</dbReference>
<keyword evidence="2" id="KW-0812">Transmembrane</keyword>
<dbReference type="SUPFAM" id="SSF48695">
    <property type="entry name" value="Multiheme cytochromes"/>
    <property type="match status" value="2"/>
</dbReference>
<keyword evidence="5" id="KW-1185">Reference proteome</keyword>
<name>A0A5C6AVI2_9BACT</name>
<reference evidence="4 5" key="1">
    <citation type="submission" date="2019-02" db="EMBL/GenBank/DDBJ databases">
        <title>Deep-cultivation of Planctomycetes and their phenomic and genomic characterization uncovers novel biology.</title>
        <authorList>
            <person name="Wiegand S."/>
            <person name="Jogler M."/>
            <person name="Boedeker C."/>
            <person name="Pinto D."/>
            <person name="Vollmers J."/>
            <person name="Rivas-Marin E."/>
            <person name="Kohn T."/>
            <person name="Peeters S.H."/>
            <person name="Heuer A."/>
            <person name="Rast P."/>
            <person name="Oberbeckmann S."/>
            <person name="Bunk B."/>
            <person name="Jeske O."/>
            <person name="Meyerdierks A."/>
            <person name="Storesund J.E."/>
            <person name="Kallscheuer N."/>
            <person name="Luecker S."/>
            <person name="Lage O.M."/>
            <person name="Pohl T."/>
            <person name="Merkel B.J."/>
            <person name="Hornburger P."/>
            <person name="Mueller R.-W."/>
            <person name="Bruemmer F."/>
            <person name="Labrenz M."/>
            <person name="Spormann A.M."/>
            <person name="Op Den Camp H."/>
            <person name="Overmann J."/>
            <person name="Amann R."/>
            <person name="Jetten M.S.M."/>
            <person name="Mascher T."/>
            <person name="Medema M.H."/>
            <person name="Devos D.P."/>
            <person name="Kaster A.-K."/>
            <person name="Ovreas L."/>
            <person name="Rohde M."/>
            <person name="Galperin M.Y."/>
            <person name="Jogler C."/>
        </authorList>
    </citation>
    <scope>NUCLEOTIDE SEQUENCE [LARGE SCALE GENOMIC DNA]</scope>
    <source>
        <strain evidence="4 5">Pla100</strain>
    </source>
</reference>
<keyword evidence="2" id="KW-1133">Transmembrane helix</keyword>
<dbReference type="Proteomes" id="UP000316213">
    <property type="component" value="Unassembled WGS sequence"/>
</dbReference>
<dbReference type="PANTHER" id="PTHR35038">
    <property type="entry name" value="DISSIMILATORY SULFITE REDUCTASE SIRA"/>
    <property type="match status" value="1"/>
</dbReference>
<keyword evidence="2" id="KW-0472">Membrane</keyword>
<dbReference type="InterPro" id="IPR054337">
    <property type="entry name" value="Mtrc-MtrF-like_dom_II/IV"/>
</dbReference>
<evidence type="ECO:0000256" key="1">
    <source>
        <dbReference type="ARBA" id="ARBA00022729"/>
    </source>
</evidence>
<feature type="transmembrane region" description="Helical" evidence="2">
    <location>
        <begin position="33"/>
        <end position="52"/>
    </location>
</feature>
<accession>A0A5C6AVI2</accession>
<evidence type="ECO:0000259" key="3">
    <source>
        <dbReference type="Pfam" id="PF22113"/>
    </source>
</evidence>
<comment type="caution">
    <text evidence="4">The sequence shown here is derived from an EMBL/GenBank/DDBJ whole genome shotgun (WGS) entry which is preliminary data.</text>
</comment>
<proteinExistence type="predicted"/>
<sequence precursor="true">MAELPKSPTGKDRSQRIQIDYYKRRTVIDSWRTIGIVSGVLFGAIYGCYVLATLPGDRTGNQLSTGPIATVHASFEQECSQCHQDFTPLDPHAPSQWLPILGIDEAQSREHLEAACQKCHEVGPHYRSSMHASFASIDQNCAGCHADHQGRDHDLTAMEQRDCSQCHADLNAVVIGEPKHKVSVVGFDQSTHGDFRSLGQEDPGRIRFSHHQHLLPGQVAPGEVGGMTIDRLRSEDRSRYRRSGQSDQDVVQLDCSSCHALAGQEFQRSGGDSSSIDQVMLSGNIAPIQFDQHCSACHSISSGSASPSAIELPHAAVWSRLDQMLAATIQGDRAMGTATGSSQEIRSKATLGVGPQRLPQGDGKVTPGELAAARQRVAEQCLECHDQESITDEAILAMRDPSADPLIPGRWLNHGYYDHAAHRQLACQLCHAEADPSGMPTENLKLDFDDSNRVMISGIEICQACHRPAGTKAPAELAQWDPSLLGGMPTWASDQCTLCHRYHTDPLAEGSR</sequence>
<dbReference type="InterPro" id="IPR036280">
    <property type="entry name" value="Multihaem_cyt_sf"/>
</dbReference>
<dbReference type="OrthoDB" id="9814800at2"/>
<evidence type="ECO:0000256" key="2">
    <source>
        <dbReference type="SAM" id="Phobius"/>
    </source>
</evidence>
<evidence type="ECO:0000313" key="5">
    <source>
        <dbReference type="Proteomes" id="UP000316213"/>
    </source>
</evidence>
<feature type="domain" description="Outer membrane cytochrome MtrC/MtrF-like" evidence="3">
    <location>
        <begin position="139"/>
        <end position="305"/>
    </location>
</feature>
<dbReference type="InterPro" id="IPR051829">
    <property type="entry name" value="Multiheme_Cytochr_ET"/>
</dbReference>
<gene>
    <name evidence="4" type="ORF">Pla100_06800</name>
</gene>